<dbReference type="EMBL" id="KV428342">
    <property type="protein sequence ID" value="KZT32378.1"/>
    <property type="molecule type" value="Genomic_DNA"/>
</dbReference>
<organism evidence="1 2">
    <name type="scientific">Sistotremastrum suecicum HHB10207 ss-3</name>
    <dbReference type="NCBI Taxonomy" id="1314776"/>
    <lineage>
        <taxon>Eukaryota</taxon>
        <taxon>Fungi</taxon>
        <taxon>Dikarya</taxon>
        <taxon>Basidiomycota</taxon>
        <taxon>Agaricomycotina</taxon>
        <taxon>Agaricomycetes</taxon>
        <taxon>Sistotremastrales</taxon>
        <taxon>Sistotremastraceae</taxon>
        <taxon>Sistotremastrum</taxon>
    </lineage>
</organism>
<protein>
    <submittedName>
        <fullName evidence="1">Uncharacterized protein</fullName>
    </submittedName>
</protein>
<proteinExistence type="predicted"/>
<evidence type="ECO:0000313" key="2">
    <source>
        <dbReference type="Proteomes" id="UP000076798"/>
    </source>
</evidence>
<name>A0A165XNJ7_9AGAM</name>
<dbReference type="AlphaFoldDB" id="A0A165XNJ7"/>
<keyword evidence="2" id="KW-1185">Reference proteome</keyword>
<dbReference type="Proteomes" id="UP000076798">
    <property type="component" value="Unassembled WGS sequence"/>
</dbReference>
<reference evidence="1 2" key="1">
    <citation type="journal article" date="2016" name="Mol. Biol. Evol.">
        <title>Comparative Genomics of Early-Diverging Mushroom-Forming Fungi Provides Insights into the Origins of Lignocellulose Decay Capabilities.</title>
        <authorList>
            <person name="Nagy L.G."/>
            <person name="Riley R."/>
            <person name="Tritt A."/>
            <person name="Adam C."/>
            <person name="Daum C."/>
            <person name="Floudas D."/>
            <person name="Sun H."/>
            <person name="Yadav J.S."/>
            <person name="Pangilinan J."/>
            <person name="Larsson K.H."/>
            <person name="Matsuura K."/>
            <person name="Barry K."/>
            <person name="Labutti K."/>
            <person name="Kuo R."/>
            <person name="Ohm R.A."/>
            <person name="Bhattacharya S.S."/>
            <person name="Shirouzu T."/>
            <person name="Yoshinaga Y."/>
            <person name="Martin F.M."/>
            <person name="Grigoriev I.V."/>
            <person name="Hibbett D.S."/>
        </authorList>
    </citation>
    <scope>NUCLEOTIDE SEQUENCE [LARGE SCALE GENOMIC DNA]</scope>
    <source>
        <strain evidence="1 2">HHB10207 ss-3</strain>
    </source>
</reference>
<gene>
    <name evidence="1" type="ORF">SISSUDRAFT_544222</name>
</gene>
<accession>A0A165XNJ7</accession>
<sequence>MVILAPLLVIPLFPSVCVITFRFGWTDITLCVYPGIIPSALCLRCVGIYRQCPGLLYGPAPTSSPFRIGVHGRTAKDFFEYKQHSFEDTCTLS</sequence>
<evidence type="ECO:0000313" key="1">
    <source>
        <dbReference type="EMBL" id="KZT32378.1"/>
    </source>
</evidence>